<evidence type="ECO:0000259" key="7">
    <source>
        <dbReference type="PROSITE" id="PS50048"/>
    </source>
</evidence>
<evidence type="ECO:0000256" key="4">
    <source>
        <dbReference type="ARBA" id="ARBA00023125"/>
    </source>
</evidence>
<keyword evidence="9" id="KW-1185">Reference proteome</keyword>
<dbReference type="CDD" id="cd00067">
    <property type="entry name" value="GAL4"/>
    <property type="match status" value="1"/>
</dbReference>
<dbReference type="PANTHER" id="PTHR36206">
    <property type="entry name" value="ASPERCRYPTIN BIOSYNTHESIS CLUSTER-SPECIFIC TRANSCRIPTION REGULATOR ATNN-RELATED"/>
    <property type="match status" value="1"/>
</dbReference>
<dbReference type="Pfam" id="PF00172">
    <property type="entry name" value="Zn_clus"/>
    <property type="match status" value="1"/>
</dbReference>
<evidence type="ECO:0000313" key="9">
    <source>
        <dbReference type="Proteomes" id="UP000664169"/>
    </source>
</evidence>
<evidence type="ECO:0000256" key="3">
    <source>
        <dbReference type="ARBA" id="ARBA00023015"/>
    </source>
</evidence>
<evidence type="ECO:0000256" key="5">
    <source>
        <dbReference type="ARBA" id="ARBA00023163"/>
    </source>
</evidence>
<evidence type="ECO:0000256" key="2">
    <source>
        <dbReference type="ARBA" id="ARBA00022833"/>
    </source>
</evidence>
<evidence type="ECO:0000313" key="8">
    <source>
        <dbReference type="EMBL" id="CAF9907217.1"/>
    </source>
</evidence>
<dbReference type="SMART" id="SM00066">
    <property type="entry name" value="GAL4"/>
    <property type="match status" value="1"/>
</dbReference>
<dbReference type="InterPro" id="IPR001138">
    <property type="entry name" value="Zn2Cys6_DnaBD"/>
</dbReference>
<keyword evidence="2" id="KW-0862">Zinc</keyword>
<keyword evidence="3" id="KW-0805">Transcription regulation</keyword>
<dbReference type="GO" id="GO:0003677">
    <property type="term" value="F:DNA binding"/>
    <property type="evidence" value="ECO:0007669"/>
    <property type="project" value="UniProtKB-KW"/>
</dbReference>
<keyword evidence="5" id="KW-0804">Transcription</keyword>
<accession>A0A8H3ENB8</accession>
<dbReference type="GO" id="GO:0008270">
    <property type="term" value="F:zinc ion binding"/>
    <property type="evidence" value="ECO:0007669"/>
    <property type="project" value="InterPro"/>
</dbReference>
<dbReference type="PROSITE" id="PS50048">
    <property type="entry name" value="ZN2_CY6_FUNGAL_2"/>
    <property type="match status" value="1"/>
</dbReference>
<evidence type="ECO:0000256" key="1">
    <source>
        <dbReference type="ARBA" id="ARBA00022723"/>
    </source>
</evidence>
<dbReference type="InterPro" id="IPR052360">
    <property type="entry name" value="Transcr_Regulatory_Proteins"/>
</dbReference>
<organism evidence="8 9">
    <name type="scientific">Gomphillus americanus</name>
    <dbReference type="NCBI Taxonomy" id="1940652"/>
    <lineage>
        <taxon>Eukaryota</taxon>
        <taxon>Fungi</taxon>
        <taxon>Dikarya</taxon>
        <taxon>Ascomycota</taxon>
        <taxon>Pezizomycotina</taxon>
        <taxon>Lecanoromycetes</taxon>
        <taxon>OSLEUM clade</taxon>
        <taxon>Ostropomycetidae</taxon>
        <taxon>Ostropales</taxon>
        <taxon>Graphidaceae</taxon>
        <taxon>Gomphilloideae</taxon>
        <taxon>Gomphillus</taxon>
    </lineage>
</organism>
<dbReference type="EMBL" id="CAJPDQ010000003">
    <property type="protein sequence ID" value="CAF9907217.1"/>
    <property type="molecule type" value="Genomic_DNA"/>
</dbReference>
<dbReference type="AlphaFoldDB" id="A0A8H3ENB8"/>
<dbReference type="InterPro" id="IPR036864">
    <property type="entry name" value="Zn2-C6_fun-type_DNA-bd_sf"/>
</dbReference>
<dbReference type="Gene3D" id="4.10.240.10">
    <property type="entry name" value="Zn(2)-C6 fungal-type DNA-binding domain"/>
    <property type="match status" value="1"/>
</dbReference>
<dbReference type="SUPFAM" id="SSF57701">
    <property type="entry name" value="Zn2/Cys6 DNA-binding domain"/>
    <property type="match status" value="1"/>
</dbReference>
<sequence length="468" mass="52814">MAPAPKAKRLRAWNGRSPYGCLTCRARGKKCDEWKPWCLNCLKGGKECAYSFPLPAPSTSRQLGRVETETFYKFVHHQSKLLGSFYDIGFWANVVPCVAQGNNQILNATLALATLYEIPTTGTLAVSTNIRRRYQNAIVWYCQSVNSNLNLGSSNQSDIPLLLISTILYLFVELRQIEFQNLTGLTQSAFAVLHASRDKIWTGDNSIVLASLAMLIDVSIHLVDSREIPRIHRLFAIELAMRLVSDSGPAAALYQLRIELASIVYDLHDLVPKSDTDEPILKNDPSIAARIAQWQLALALYRTTANPQLSVQLALDRLEFLSLMCQVRREFVQAADPDYQMIKEALNQNLGLLDHATRFLQRGSNSIPDFTLETGFVVACTVIAWHWRQRYVFERIENILKALPPSAFGMSNFLDRALIYIDTLINTPYSEATEVELILFHEKPKSLLMWQQQRCADYLALQSRGAVS</sequence>
<keyword evidence="1" id="KW-0479">Metal-binding</keyword>
<dbReference type="GO" id="GO:0000981">
    <property type="term" value="F:DNA-binding transcription factor activity, RNA polymerase II-specific"/>
    <property type="evidence" value="ECO:0007669"/>
    <property type="project" value="InterPro"/>
</dbReference>
<keyword evidence="6" id="KW-0539">Nucleus</keyword>
<proteinExistence type="predicted"/>
<reference evidence="8" key="1">
    <citation type="submission" date="2021-03" db="EMBL/GenBank/DDBJ databases">
        <authorList>
            <person name="Tagirdzhanova G."/>
        </authorList>
    </citation>
    <scope>NUCLEOTIDE SEQUENCE</scope>
</reference>
<dbReference type="PANTHER" id="PTHR36206:SF4">
    <property type="entry name" value="HYPOTHETICAL CONSERVED PROTEIN (EUROFUNG)-RELATED"/>
    <property type="match status" value="1"/>
</dbReference>
<feature type="domain" description="Zn(2)-C6 fungal-type" evidence="7">
    <location>
        <begin position="20"/>
        <end position="50"/>
    </location>
</feature>
<dbReference type="Proteomes" id="UP000664169">
    <property type="component" value="Unassembled WGS sequence"/>
</dbReference>
<gene>
    <name evidence="8" type="ORF">GOMPHAMPRED_005052</name>
</gene>
<evidence type="ECO:0000256" key="6">
    <source>
        <dbReference type="ARBA" id="ARBA00023242"/>
    </source>
</evidence>
<name>A0A8H3ENB8_9LECA</name>
<comment type="caution">
    <text evidence="8">The sequence shown here is derived from an EMBL/GenBank/DDBJ whole genome shotgun (WGS) entry which is preliminary data.</text>
</comment>
<keyword evidence="4" id="KW-0238">DNA-binding</keyword>
<protein>
    <recommendedName>
        <fullName evidence="7">Zn(2)-C6 fungal-type domain-containing protein</fullName>
    </recommendedName>
</protein>
<dbReference type="OrthoDB" id="4835445at2759"/>